<keyword evidence="2 5" id="KW-0812">Transmembrane</keyword>
<feature type="transmembrane region" description="Helical" evidence="5">
    <location>
        <begin position="158"/>
        <end position="180"/>
    </location>
</feature>
<gene>
    <name evidence="6" type="ORF">SAMN05216223_106286</name>
</gene>
<dbReference type="Proteomes" id="UP000236754">
    <property type="component" value="Unassembled WGS sequence"/>
</dbReference>
<dbReference type="Gene3D" id="1.10.357.140">
    <property type="entry name" value="UbiA prenyltransferase"/>
    <property type="match status" value="1"/>
</dbReference>
<keyword evidence="7" id="KW-1185">Reference proteome</keyword>
<dbReference type="InterPro" id="IPR044878">
    <property type="entry name" value="UbiA_sf"/>
</dbReference>
<feature type="transmembrane region" description="Helical" evidence="5">
    <location>
        <begin position="132"/>
        <end position="152"/>
    </location>
</feature>
<feature type="transmembrane region" description="Helical" evidence="5">
    <location>
        <begin position="92"/>
        <end position="120"/>
    </location>
</feature>
<proteinExistence type="predicted"/>
<feature type="transmembrane region" description="Helical" evidence="5">
    <location>
        <begin position="252"/>
        <end position="272"/>
    </location>
</feature>
<comment type="subcellular location">
    <subcellularLocation>
        <location evidence="1">Membrane</location>
        <topology evidence="1">Multi-pass membrane protein</topology>
    </subcellularLocation>
</comment>
<dbReference type="GO" id="GO:0016020">
    <property type="term" value="C:membrane"/>
    <property type="evidence" value="ECO:0007669"/>
    <property type="project" value="UniProtKB-SubCell"/>
</dbReference>
<evidence type="ECO:0000313" key="6">
    <source>
        <dbReference type="EMBL" id="SEG56585.1"/>
    </source>
</evidence>
<dbReference type="Gene3D" id="1.20.120.1780">
    <property type="entry name" value="UbiA prenyltransferase"/>
    <property type="match status" value="1"/>
</dbReference>
<sequence length="278" mass="27108">MGGGGVRGLAKACHPEPTVAVTVLVTALAAASGQGAGGCLLVAVAVLSGQASIGWCNDVLDVERDRAAGRTDKPLVRGAPQPWVAAAAAGGALVLCGVASLACGVAAGVAHLVGVAAAWAYNGGVKRTALSWLPYAVGFGLLPAFVTLGLPGHPGPPAWAVAAGALLGVGAHVTNVLPDIDADLAAGVRGLPQRLGRRRSRLLAPVPLLAAAVLLVFGPPGRAGAAGWAGLALTGGLACATMRAAGAGPSRVPFLTTLAMAVTAVTLLLLHGDALSAR</sequence>
<accession>A0A1H6B852</accession>
<evidence type="ECO:0000256" key="2">
    <source>
        <dbReference type="ARBA" id="ARBA00022692"/>
    </source>
</evidence>
<evidence type="ECO:0000313" key="7">
    <source>
        <dbReference type="Proteomes" id="UP000236754"/>
    </source>
</evidence>
<evidence type="ECO:0000256" key="5">
    <source>
        <dbReference type="SAM" id="Phobius"/>
    </source>
</evidence>
<feature type="transmembrane region" description="Helical" evidence="5">
    <location>
        <begin position="201"/>
        <end position="219"/>
    </location>
</feature>
<dbReference type="AlphaFoldDB" id="A0A1H6B852"/>
<reference evidence="6 7" key="1">
    <citation type="submission" date="2016-10" db="EMBL/GenBank/DDBJ databases">
        <authorList>
            <person name="de Groot N.N."/>
        </authorList>
    </citation>
    <scope>NUCLEOTIDE SEQUENCE [LARGE SCALE GENOMIC DNA]</scope>
    <source>
        <strain evidence="6 7">CGMCC 4.2023</strain>
    </source>
</reference>
<dbReference type="InterPro" id="IPR000537">
    <property type="entry name" value="UbiA_prenyltransferase"/>
</dbReference>
<dbReference type="Pfam" id="PF01040">
    <property type="entry name" value="UbiA"/>
    <property type="match status" value="1"/>
</dbReference>
<keyword evidence="6" id="KW-0808">Transferase</keyword>
<feature type="transmembrane region" description="Helical" evidence="5">
    <location>
        <begin position="225"/>
        <end position="245"/>
    </location>
</feature>
<evidence type="ECO:0000256" key="3">
    <source>
        <dbReference type="ARBA" id="ARBA00022989"/>
    </source>
</evidence>
<keyword evidence="4 5" id="KW-0472">Membrane</keyword>
<protein>
    <submittedName>
        <fullName evidence="6">4-hydroxybenzoate polyprenyltransferase</fullName>
    </submittedName>
</protein>
<organism evidence="6 7">
    <name type="scientific">Actinacidiphila yanglinensis</name>
    <dbReference type="NCBI Taxonomy" id="310779"/>
    <lineage>
        <taxon>Bacteria</taxon>
        <taxon>Bacillati</taxon>
        <taxon>Actinomycetota</taxon>
        <taxon>Actinomycetes</taxon>
        <taxon>Kitasatosporales</taxon>
        <taxon>Streptomycetaceae</taxon>
        <taxon>Actinacidiphila</taxon>
    </lineage>
</organism>
<keyword evidence="3 5" id="KW-1133">Transmembrane helix</keyword>
<dbReference type="GO" id="GO:0016765">
    <property type="term" value="F:transferase activity, transferring alkyl or aryl (other than methyl) groups"/>
    <property type="evidence" value="ECO:0007669"/>
    <property type="project" value="InterPro"/>
</dbReference>
<dbReference type="EMBL" id="FNVU01000006">
    <property type="protein sequence ID" value="SEG56585.1"/>
    <property type="molecule type" value="Genomic_DNA"/>
</dbReference>
<evidence type="ECO:0000256" key="1">
    <source>
        <dbReference type="ARBA" id="ARBA00004141"/>
    </source>
</evidence>
<evidence type="ECO:0000256" key="4">
    <source>
        <dbReference type="ARBA" id="ARBA00023136"/>
    </source>
</evidence>
<name>A0A1H6B852_9ACTN</name>